<accession>A0A176W3Y4</accession>
<reference evidence="15" key="1">
    <citation type="submission" date="2016-03" db="EMBL/GenBank/DDBJ databases">
        <title>Mechanisms controlling the formation of the plant cell surface in tip-growing cells are functionally conserved among land plants.</title>
        <authorList>
            <person name="Honkanen S."/>
            <person name="Jones V.A."/>
            <person name="Morieri G."/>
            <person name="Champion C."/>
            <person name="Hetherington A.J."/>
            <person name="Kelly S."/>
            <person name="Saint-Marcoux D."/>
            <person name="Proust H."/>
            <person name="Prescott H."/>
            <person name="Dolan L."/>
        </authorList>
    </citation>
    <scope>NUCLEOTIDE SEQUENCE [LARGE SCALE GENOMIC DNA]</scope>
    <source>
        <tissue evidence="15">Whole gametophyte</tissue>
    </source>
</reference>
<dbReference type="GO" id="GO:0020037">
    <property type="term" value="F:heme binding"/>
    <property type="evidence" value="ECO:0007669"/>
    <property type="project" value="InterPro"/>
</dbReference>
<dbReference type="GO" id="GO:0140825">
    <property type="term" value="F:lactoperoxidase activity"/>
    <property type="evidence" value="ECO:0007669"/>
    <property type="project" value="UniProtKB-EC"/>
</dbReference>
<dbReference type="CDD" id="cd00693">
    <property type="entry name" value="secretory_peroxidase"/>
    <property type="match status" value="1"/>
</dbReference>
<evidence type="ECO:0000256" key="5">
    <source>
        <dbReference type="ARBA" id="ARBA00022723"/>
    </source>
</evidence>
<evidence type="ECO:0000256" key="4">
    <source>
        <dbReference type="ARBA" id="ARBA00022617"/>
    </source>
</evidence>
<dbReference type="GO" id="GO:0046872">
    <property type="term" value="F:metal ion binding"/>
    <property type="evidence" value="ECO:0007669"/>
    <property type="project" value="UniProtKB-KW"/>
</dbReference>
<dbReference type="InterPro" id="IPR010255">
    <property type="entry name" value="Haem_peroxidase_sf"/>
</dbReference>
<comment type="cofactor">
    <cofactor evidence="11">
        <name>heme b</name>
        <dbReference type="ChEBI" id="CHEBI:60344"/>
    </cofactor>
    <text evidence="11">Binds 1 heme b (iron(II)-protoporphyrin IX) group per subunit.</text>
</comment>
<feature type="binding site" evidence="11">
    <location>
        <position position="196"/>
    </location>
    <ligand>
        <name>Ca(2+)</name>
        <dbReference type="ChEBI" id="CHEBI:29108"/>
        <label>1</label>
    </ligand>
</feature>
<keyword evidence="16" id="KW-1185">Reference proteome</keyword>
<evidence type="ECO:0000256" key="2">
    <source>
        <dbReference type="ARBA" id="ARBA00006873"/>
    </source>
</evidence>
<feature type="binding site" evidence="11">
    <location>
        <position position="201"/>
    </location>
    <ligand>
        <name>Ca(2+)</name>
        <dbReference type="ChEBI" id="CHEBI:29108"/>
        <label>1</label>
    </ligand>
</feature>
<protein>
    <recommendedName>
        <fullName evidence="14">Plant heme peroxidase family profile domain-containing protein</fullName>
    </recommendedName>
</protein>
<keyword evidence="7 11" id="KW-0408">Iron</keyword>
<feature type="site" description="Transition state stabilizer" evidence="12">
    <location>
        <position position="191"/>
    </location>
</feature>
<evidence type="ECO:0000256" key="1">
    <source>
        <dbReference type="ARBA" id="ARBA00000189"/>
    </source>
</evidence>
<keyword evidence="5 11" id="KW-0479">Metal-binding</keyword>
<feature type="binding site" evidence="11">
    <location>
        <position position="321"/>
    </location>
    <ligand>
        <name>Ca(2+)</name>
        <dbReference type="ChEBI" id="CHEBI:29108"/>
        <label>2</label>
    </ligand>
</feature>
<feature type="disulfide bond" evidence="13">
    <location>
        <begin position="247"/>
        <end position="446"/>
    </location>
</feature>
<dbReference type="InterPro" id="IPR033905">
    <property type="entry name" value="Secretory_peroxidase"/>
</dbReference>
<dbReference type="Gene3D" id="1.10.420.10">
    <property type="entry name" value="Peroxidase, domain 2"/>
    <property type="match status" value="1"/>
</dbReference>
<feature type="binding site" description="axial binding residue" evidence="11">
    <location>
        <position position="320"/>
    </location>
    <ligand>
        <name>heme b</name>
        <dbReference type="ChEBI" id="CHEBI:60344"/>
    </ligand>
    <ligandPart>
        <name>Fe</name>
        <dbReference type="ChEBI" id="CHEBI:18248"/>
    </ligandPart>
</feature>
<dbReference type="InterPro" id="IPR002016">
    <property type="entry name" value="Haem_peroxidase"/>
</dbReference>
<evidence type="ECO:0000256" key="11">
    <source>
        <dbReference type="PIRSR" id="PIRSR600823-3"/>
    </source>
</evidence>
<feature type="disulfide bond" evidence="13">
    <location>
        <begin position="197"/>
        <end position="202"/>
    </location>
</feature>
<evidence type="ECO:0000256" key="12">
    <source>
        <dbReference type="PIRSR" id="PIRSR600823-4"/>
    </source>
</evidence>
<feature type="binding site" evidence="11">
    <location>
        <position position="379"/>
    </location>
    <ligand>
        <name>Ca(2+)</name>
        <dbReference type="ChEBI" id="CHEBI:29108"/>
        <label>2</label>
    </ligand>
</feature>
<dbReference type="AlphaFoldDB" id="A0A176W3Y4"/>
<feature type="domain" description="Plant heme peroxidase family profile" evidence="14">
    <location>
        <begin position="154"/>
        <end position="449"/>
    </location>
</feature>
<evidence type="ECO:0000256" key="8">
    <source>
        <dbReference type="ARBA" id="ARBA00023157"/>
    </source>
</evidence>
<comment type="cofactor">
    <cofactor evidence="11">
        <name>Ca(2+)</name>
        <dbReference type="ChEBI" id="CHEBI:29108"/>
    </cofactor>
    <text evidence="11">Binds 2 calcium ions per subunit.</text>
</comment>
<keyword evidence="11" id="KW-0106">Calcium</keyword>
<dbReference type="GO" id="GO:0042744">
    <property type="term" value="P:hydrogen peroxide catabolic process"/>
    <property type="evidence" value="ECO:0007669"/>
    <property type="project" value="InterPro"/>
</dbReference>
<evidence type="ECO:0000256" key="13">
    <source>
        <dbReference type="PIRSR" id="PIRSR600823-5"/>
    </source>
</evidence>
<gene>
    <name evidence="15" type="ORF">AXG93_4476s1010</name>
</gene>
<comment type="similarity">
    <text evidence="2">Belongs to the peroxidase family. Ascorbate peroxidase subfamily.</text>
</comment>
<dbReference type="SUPFAM" id="SSF48113">
    <property type="entry name" value="Heme-dependent peroxidases"/>
    <property type="match status" value="1"/>
</dbReference>
<dbReference type="Proteomes" id="UP000077202">
    <property type="component" value="Unassembled WGS sequence"/>
</dbReference>
<evidence type="ECO:0000256" key="6">
    <source>
        <dbReference type="ARBA" id="ARBA00023002"/>
    </source>
</evidence>
<dbReference type="PANTHER" id="PTHR31235">
    <property type="entry name" value="PEROXIDASE 25-RELATED"/>
    <property type="match status" value="1"/>
</dbReference>
<feature type="binding site" evidence="11">
    <location>
        <position position="203"/>
    </location>
    <ligand>
        <name>Ca(2+)</name>
        <dbReference type="ChEBI" id="CHEBI:29108"/>
        <label>1</label>
    </ligand>
</feature>
<comment type="caution">
    <text evidence="15">The sequence shown here is derived from an EMBL/GenBank/DDBJ whole genome shotgun (WGS) entry which is preliminary data.</text>
</comment>
<feature type="binding site" evidence="10">
    <location>
        <position position="290"/>
    </location>
    <ligand>
        <name>substrate</name>
    </ligand>
</feature>
<evidence type="ECO:0000256" key="9">
    <source>
        <dbReference type="PIRSR" id="PIRSR600823-1"/>
    </source>
</evidence>
<proteinExistence type="inferred from homology"/>
<dbReference type="FunFam" id="1.10.420.10:FF:000001">
    <property type="entry name" value="Peroxidase"/>
    <property type="match status" value="1"/>
</dbReference>
<evidence type="ECO:0000256" key="3">
    <source>
        <dbReference type="ARBA" id="ARBA00022559"/>
    </source>
</evidence>
<sequence length="449" mass="48791">MENETSAVDGQAENIPEIIVPKASLPAFDHLLEDVTSKKTQHERNDPSHANLLRRRLAPPAIVPTIDGLGFTTARAKRERSISYTLFTARSRTRKLSCAAHESLFKTQRIEDSRRYRRAESQASCIMAGARVKAFAILCMVALCLHMADAQVRGLRVNYYQRSCPRAEQIIRTAVQNGFNSDPTIPAGLIRMLFHDCFVRGCDASVLLDNADSEKLGAPNANSLRGFEVLDAAKSALEAACPGVVSCADVIAYAARDAMEVAGTVKVPNWLGGRKDGSTSVSAETLTELPAPFSNFTTLQRAFERKGLNQADLVILSGAHTIGIARCGIILQRIYNFKGTGQADPAINPAYVQTLRNLCPSNAPGKQINMEMLTPTKIDANYFNDVQAGRGLFESDNALRTTPIGRSLVSVYRVPQVFNAAFVASMRKMASIGVLTGSNGKIRTKCNIA</sequence>
<dbReference type="Pfam" id="PF00141">
    <property type="entry name" value="peroxidase"/>
    <property type="match status" value="1"/>
</dbReference>
<feature type="binding site" evidence="11">
    <location>
        <position position="214"/>
    </location>
    <ligand>
        <name>Ca(2+)</name>
        <dbReference type="ChEBI" id="CHEBI:29108"/>
        <label>1</label>
    </ligand>
</feature>
<feature type="active site" description="Proton acceptor" evidence="9">
    <location>
        <position position="195"/>
    </location>
</feature>
<dbReference type="EMBL" id="LVLJ01001837">
    <property type="protein sequence ID" value="OAE27750.1"/>
    <property type="molecule type" value="Genomic_DNA"/>
</dbReference>
<dbReference type="GO" id="GO:0006979">
    <property type="term" value="P:response to oxidative stress"/>
    <property type="evidence" value="ECO:0007669"/>
    <property type="project" value="InterPro"/>
</dbReference>
<feature type="disulfide bond" evidence="13">
    <location>
        <begin position="164"/>
        <end position="241"/>
    </location>
</feature>
<keyword evidence="8 13" id="KW-1015">Disulfide bond</keyword>
<dbReference type="PRINTS" id="PR00461">
    <property type="entry name" value="PLPEROXIDASE"/>
</dbReference>
<feature type="binding site" evidence="11">
    <location>
        <position position="205"/>
    </location>
    <ligand>
        <name>Ca(2+)</name>
        <dbReference type="ChEBI" id="CHEBI:29108"/>
        <label>1</label>
    </ligand>
</feature>
<dbReference type="InterPro" id="IPR000823">
    <property type="entry name" value="Peroxidase_pln"/>
</dbReference>
<dbReference type="PROSITE" id="PS00435">
    <property type="entry name" value="PEROXIDASE_1"/>
    <property type="match status" value="1"/>
</dbReference>
<keyword evidence="4" id="KW-0349">Heme</keyword>
<evidence type="ECO:0000259" key="14">
    <source>
        <dbReference type="PROSITE" id="PS50873"/>
    </source>
</evidence>
<feature type="binding site" evidence="11">
    <location>
        <position position="374"/>
    </location>
    <ligand>
        <name>Ca(2+)</name>
        <dbReference type="ChEBI" id="CHEBI:29108"/>
        <label>2</label>
    </ligand>
</feature>
<feature type="disulfide bond" evidence="13">
    <location>
        <begin position="327"/>
        <end position="359"/>
    </location>
</feature>
<evidence type="ECO:0000313" key="15">
    <source>
        <dbReference type="EMBL" id="OAE27750.1"/>
    </source>
</evidence>
<evidence type="ECO:0000313" key="16">
    <source>
        <dbReference type="Proteomes" id="UP000077202"/>
    </source>
</evidence>
<dbReference type="InterPro" id="IPR019793">
    <property type="entry name" value="Peroxidases_heam-ligand_BS"/>
</dbReference>
<dbReference type="PRINTS" id="PR00458">
    <property type="entry name" value="PEROXIDASE"/>
</dbReference>
<dbReference type="PROSITE" id="PS50873">
    <property type="entry name" value="PEROXIDASE_4"/>
    <property type="match status" value="1"/>
</dbReference>
<organism evidence="15 16">
    <name type="scientific">Marchantia polymorpha subsp. ruderalis</name>
    <dbReference type="NCBI Taxonomy" id="1480154"/>
    <lineage>
        <taxon>Eukaryota</taxon>
        <taxon>Viridiplantae</taxon>
        <taxon>Streptophyta</taxon>
        <taxon>Embryophyta</taxon>
        <taxon>Marchantiophyta</taxon>
        <taxon>Marchantiopsida</taxon>
        <taxon>Marchantiidae</taxon>
        <taxon>Marchantiales</taxon>
        <taxon>Marchantiaceae</taxon>
        <taxon>Marchantia</taxon>
    </lineage>
</organism>
<dbReference type="Gene3D" id="1.10.520.10">
    <property type="match status" value="1"/>
</dbReference>
<name>A0A176W3Y4_MARPO</name>
<comment type="catalytic activity">
    <reaction evidence="1">
        <text>2 a phenolic donor + H2O2 = 2 a phenolic radical donor + 2 H2O</text>
        <dbReference type="Rhea" id="RHEA:56136"/>
        <dbReference type="ChEBI" id="CHEBI:15377"/>
        <dbReference type="ChEBI" id="CHEBI:16240"/>
        <dbReference type="ChEBI" id="CHEBI:139520"/>
        <dbReference type="ChEBI" id="CHEBI:139521"/>
        <dbReference type="EC" id="1.11.1.7"/>
    </reaction>
</comment>
<feature type="binding site" evidence="11">
    <location>
        <position position="199"/>
    </location>
    <ligand>
        <name>Ca(2+)</name>
        <dbReference type="ChEBI" id="CHEBI:29108"/>
        <label>1</label>
    </ligand>
</feature>
<keyword evidence="6" id="KW-0560">Oxidoreductase</keyword>
<evidence type="ECO:0000256" key="7">
    <source>
        <dbReference type="ARBA" id="ARBA00023004"/>
    </source>
</evidence>
<evidence type="ECO:0000256" key="10">
    <source>
        <dbReference type="PIRSR" id="PIRSR600823-2"/>
    </source>
</evidence>
<keyword evidence="3" id="KW-0575">Peroxidase</keyword>